<feature type="transmembrane region" description="Helical" evidence="9">
    <location>
        <begin position="330"/>
        <end position="349"/>
    </location>
</feature>
<dbReference type="SUPFAM" id="SSF111352">
    <property type="entry name" value="Ammonium transporter"/>
    <property type="match status" value="1"/>
</dbReference>
<evidence type="ECO:0000259" key="10">
    <source>
        <dbReference type="Pfam" id="PF00909"/>
    </source>
</evidence>
<dbReference type="AlphaFoldDB" id="A0A8B2NWG1"/>
<dbReference type="InterPro" id="IPR018047">
    <property type="entry name" value="Ammonium_transpt_CS"/>
</dbReference>
<dbReference type="EMBL" id="QHHQ01000001">
    <property type="protein sequence ID" value="RAI04477.1"/>
    <property type="molecule type" value="Genomic_DNA"/>
</dbReference>
<organism evidence="11 12">
    <name type="scientific">Acuticoccus sediminis</name>
    <dbReference type="NCBI Taxonomy" id="2184697"/>
    <lineage>
        <taxon>Bacteria</taxon>
        <taxon>Pseudomonadati</taxon>
        <taxon>Pseudomonadota</taxon>
        <taxon>Alphaproteobacteria</taxon>
        <taxon>Hyphomicrobiales</taxon>
        <taxon>Amorphaceae</taxon>
        <taxon>Acuticoccus</taxon>
    </lineage>
</organism>
<name>A0A8B2NWG1_9HYPH</name>
<keyword evidence="12" id="KW-1185">Reference proteome</keyword>
<dbReference type="InterPro" id="IPR019879">
    <property type="entry name" value="Ammonium_transptr_marine"/>
</dbReference>
<comment type="subcellular location">
    <subcellularLocation>
        <location evidence="1">Membrane</location>
        <topology evidence="1">Multi-pass membrane protein</topology>
    </subcellularLocation>
</comment>
<evidence type="ECO:0000256" key="2">
    <source>
        <dbReference type="ARBA" id="ARBA00005887"/>
    </source>
</evidence>
<feature type="transmembrane region" description="Helical" evidence="9">
    <location>
        <begin position="293"/>
        <end position="310"/>
    </location>
</feature>
<dbReference type="PANTHER" id="PTHR11730">
    <property type="entry name" value="AMMONIUM TRANSPORTER"/>
    <property type="match status" value="1"/>
</dbReference>
<keyword evidence="5 9" id="KW-1133">Transmembrane helix</keyword>
<comment type="caution">
    <text evidence="11">The sequence shown here is derived from an EMBL/GenBank/DDBJ whole genome shotgun (WGS) entry which is preliminary data.</text>
</comment>
<dbReference type="InterPro" id="IPR024041">
    <property type="entry name" value="NH4_transpt_AmtB-like_dom"/>
</dbReference>
<dbReference type="GO" id="GO:0008519">
    <property type="term" value="F:ammonium channel activity"/>
    <property type="evidence" value="ECO:0007669"/>
    <property type="project" value="InterPro"/>
</dbReference>
<feature type="transmembrane region" description="Helical" evidence="9">
    <location>
        <begin position="380"/>
        <end position="402"/>
    </location>
</feature>
<evidence type="ECO:0000256" key="5">
    <source>
        <dbReference type="ARBA" id="ARBA00022989"/>
    </source>
</evidence>
<accession>A0A8B2NWG1</accession>
<evidence type="ECO:0000313" key="12">
    <source>
        <dbReference type="Proteomes" id="UP000249590"/>
    </source>
</evidence>
<feature type="compositionally biased region" description="Low complexity" evidence="8">
    <location>
        <begin position="15"/>
        <end position="29"/>
    </location>
</feature>
<evidence type="ECO:0000256" key="8">
    <source>
        <dbReference type="SAM" id="MobiDB-lite"/>
    </source>
</evidence>
<dbReference type="PANTHER" id="PTHR11730:SF62">
    <property type="entry name" value="AMMONIUM TRANSPORTER SLL1017-RELATED"/>
    <property type="match status" value="1"/>
</dbReference>
<proteinExistence type="inferred from homology"/>
<evidence type="ECO:0000256" key="1">
    <source>
        <dbReference type="ARBA" id="ARBA00004141"/>
    </source>
</evidence>
<keyword evidence="7" id="KW-0924">Ammonia transport</keyword>
<feature type="transmembrane region" description="Helical" evidence="9">
    <location>
        <begin position="132"/>
        <end position="150"/>
    </location>
</feature>
<dbReference type="GO" id="GO:0016020">
    <property type="term" value="C:membrane"/>
    <property type="evidence" value="ECO:0007669"/>
    <property type="project" value="UniProtKB-SubCell"/>
</dbReference>
<feature type="transmembrane region" description="Helical" evidence="9">
    <location>
        <begin position="414"/>
        <end position="435"/>
    </location>
</feature>
<dbReference type="GO" id="GO:0097272">
    <property type="term" value="P:ammonium homeostasis"/>
    <property type="evidence" value="ECO:0007669"/>
    <property type="project" value="TreeGrafter"/>
</dbReference>
<feature type="domain" description="Ammonium transporter AmtB-like" evidence="10">
    <location>
        <begin position="96"/>
        <end position="493"/>
    </location>
</feature>
<feature type="transmembrane region" description="Helical" evidence="9">
    <location>
        <begin position="215"/>
        <end position="232"/>
    </location>
</feature>
<feature type="transmembrane region" description="Helical" evidence="9">
    <location>
        <begin position="441"/>
        <end position="466"/>
    </location>
</feature>
<feature type="transmembrane region" description="Helical" evidence="9">
    <location>
        <begin position="90"/>
        <end position="111"/>
    </location>
</feature>
<gene>
    <name evidence="11" type="ORF">DLJ53_02815</name>
</gene>
<evidence type="ECO:0000313" key="11">
    <source>
        <dbReference type="EMBL" id="RAI04477.1"/>
    </source>
</evidence>
<sequence>MAEPALIQLAQADSTTTTTTTDTTTTTTTPSVTDEVKSAAEGVAAEAEKAVDAVAQAIPTDGAEGSPKEPTAASQEAAAPTPAVSSDVAYIFNTLLFLMAGFLVMFMAAGFAMLEAGLVRSKNAAMQCLKNLALYAIAGIMFWLVGYNLMYENVDTANNIQALANYMGTFSVKAFPATDADTGNYSAYSDWFFQMVFCATTCSIVSGTIAERMRLWPFLIFCVFLTGILYPITGSWEWGTGWLDQMGFSDFAGSTLVHSVGGWAALAGALVVGARAGKFGANGVIHPMPGSSIPLATLGTFILWLGWFGFNGGSQLALGSMVDASSVAKIFVNTNAAAAAGVIVTVFLTQIFYRKVDVTMAMNGALAGLVSITAEPLMPSVATACFIGGIGGLIVVVFVPLLDKMRIDDVVGAIPVHLCAGIWGTMIVPFSYTGAEGDPTYYVQFIGVVSIGALAFFSSLIVWLILAAVIGLRATPEEEAVGLDSSEVGVLAYPEFGSGRV</sequence>
<keyword evidence="3" id="KW-0813">Transport</keyword>
<evidence type="ECO:0000256" key="9">
    <source>
        <dbReference type="SAM" id="Phobius"/>
    </source>
</evidence>
<dbReference type="OrthoDB" id="9814202at2"/>
<feature type="region of interest" description="Disordered" evidence="8">
    <location>
        <begin position="1"/>
        <end position="36"/>
    </location>
</feature>
<evidence type="ECO:0000256" key="3">
    <source>
        <dbReference type="ARBA" id="ARBA00022448"/>
    </source>
</evidence>
<dbReference type="Proteomes" id="UP000249590">
    <property type="component" value="Unassembled WGS sequence"/>
</dbReference>
<protein>
    <submittedName>
        <fullName evidence="11">Ammonium transporter</fullName>
    </submittedName>
</protein>
<evidence type="ECO:0000256" key="6">
    <source>
        <dbReference type="ARBA" id="ARBA00023136"/>
    </source>
</evidence>
<feature type="transmembrane region" description="Helical" evidence="9">
    <location>
        <begin position="191"/>
        <end position="210"/>
    </location>
</feature>
<dbReference type="NCBIfam" id="TIGR03644">
    <property type="entry name" value="marine_trans_1"/>
    <property type="match status" value="1"/>
</dbReference>
<dbReference type="Pfam" id="PF00909">
    <property type="entry name" value="Ammonium_transp"/>
    <property type="match status" value="1"/>
</dbReference>
<evidence type="ECO:0000256" key="4">
    <source>
        <dbReference type="ARBA" id="ARBA00022692"/>
    </source>
</evidence>
<dbReference type="PROSITE" id="PS01219">
    <property type="entry name" value="AMMONIUM_TRANSP"/>
    <property type="match status" value="1"/>
</dbReference>
<comment type="similarity">
    <text evidence="2">Belongs to the ammonia transporter channel (TC 1.A.11.2) family.</text>
</comment>
<keyword evidence="4 9" id="KW-0812">Transmembrane</keyword>
<evidence type="ECO:0000256" key="7">
    <source>
        <dbReference type="ARBA" id="ARBA00023177"/>
    </source>
</evidence>
<keyword evidence="6 9" id="KW-0472">Membrane</keyword>
<dbReference type="InterPro" id="IPR029020">
    <property type="entry name" value="Ammonium/urea_transptr"/>
</dbReference>
<dbReference type="Gene3D" id="1.10.3430.10">
    <property type="entry name" value="Ammonium transporter AmtB like domains"/>
    <property type="match status" value="1"/>
</dbReference>
<reference evidence="11 12" key="1">
    <citation type="submission" date="2018-05" db="EMBL/GenBank/DDBJ databases">
        <title>Acuticoccus sediminis sp. nov., isolated from deep-sea sediment of Indian Ocean.</title>
        <authorList>
            <person name="Liu X."/>
            <person name="Lai Q."/>
            <person name="Du Y."/>
            <person name="Sun F."/>
            <person name="Zhang X."/>
            <person name="Wang S."/>
            <person name="Shao Z."/>
        </authorList>
    </citation>
    <scope>NUCLEOTIDE SEQUENCE [LARGE SCALE GENOMIC DNA]</scope>
    <source>
        <strain evidence="11 12">PTG4-2</strain>
    </source>
</reference>